<feature type="compositionally biased region" description="Polar residues" evidence="1">
    <location>
        <begin position="285"/>
        <end position="296"/>
    </location>
</feature>
<protein>
    <recommendedName>
        <fullName evidence="4">TraB domain-containing protein</fullName>
    </recommendedName>
</protein>
<gene>
    <name evidence="2" type="ORF">P879_05874</name>
</gene>
<comment type="caution">
    <text evidence="2">The sequence shown here is derived from an EMBL/GenBank/DDBJ whole genome shotgun (WGS) entry which is preliminary data.</text>
</comment>
<reference evidence="2 3" key="1">
    <citation type="submission" date="2019-07" db="EMBL/GenBank/DDBJ databases">
        <title>Annotation for the trematode Paragonimus westermani.</title>
        <authorList>
            <person name="Choi Y.-J."/>
        </authorList>
    </citation>
    <scope>NUCLEOTIDE SEQUENCE [LARGE SCALE GENOMIC DNA]</scope>
    <source>
        <strain evidence="2">180907_Pwestermani</strain>
    </source>
</reference>
<dbReference type="EMBL" id="JTDF01001688">
    <property type="protein sequence ID" value="KAF8569677.1"/>
    <property type="molecule type" value="Genomic_DNA"/>
</dbReference>
<evidence type="ECO:0000313" key="3">
    <source>
        <dbReference type="Proteomes" id="UP000699462"/>
    </source>
</evidence>
<organism evidence="2 3">
    <name type="scientific">Paragonimus westermani</name>
    <dbReference type="NCBI Taxonomy" id="34504"/>
    <lineage>
        <taxon>Eukaryota</taxon>
        <taxon>Metazoa</taxon>
        <taxon>Spiralia</taxon>
        <taxon>Lophotrochozoa</taxon>
        <taxon>Platyhelminthes</taxon>
        <taxon>Trematoda</taxon>
        <taxon>Digenea</taxon>
        <taxon>Plagiorchiida</taxon>
        <taxon>Troglotremata</taxon>
        <taxon>Troglotrematidae</taxon>
        <taxon>Paragonimus</taxon>
    </lineage>
</organism>
<dbReference type="PANTHER" id="PTHR21530">
    <property type="entry name" value="PHEROMONE SHUTDOWN PROTEIN"/>
    <property type="match status" value="1"/>
</dbReference>
<dbReference type="PANTHER" id="PTHR21530:SF7">
    <property type="entry name" value="TRAB DOMAIN-CONTAINING PROTEIN"/>
    <property type="match status" value="1"/>
</dbReference>
<dbReference type="Proteomes" id="UP000699462">
    <property type="component" value="Unassembled WGS sequence"/>
</dbReference>
<accession>A0A8T0DSG3</accession>
<dbReference type="OrthoDB" id="48306at2759"/>
<evidence type="ECO:0000313" key="2">
    <source>
        <dbReference type="EMBL" id="KAF8569677.1"/>
    </source>
</evidence>
<dbReference type="AlphaFoldDB" id="A0A8T0DSG3"/>
<dbReference type="Pfam" id="PF01963">
    <property type="entry name" value="TraB_PrgY_gumN"/>
    <property type="match status" value="1"/>
</dbReference>
<dbReference type="InterPro" id="IPR002816">
    <property type="entry name" value="TraB/PrgY/GumN_fam"/>
</dbReference>
<dbReference type="CDD" id="cd14726">
    <property type="entry name" value="TraB_PrgY-like"/>
    <property type="match status" value="1"/>
</dbReference>
<sequence>MSAEADEEPTTNGFDYDSEAASLTEDDKKEIKESIESNIKAVINIRKQPFDLPETVSVLECKNGTKVYLVGTAHFSKESIDEVVKIMSHTHPDFVVVELCSSRTHVLLTDEEKIKQEMKHLSIVNYIKAHGASHGLLQYLLLRLSAYLVDMLGMAPGGEFRAAAQEALKQPHCHIVLGDRPVAITLQRAFNALGPWTKLRLVLTLIFDLGPITKEQVEAMKKSDFLEEMLMKMAGDHPELTRIVLEERDMYLAKSIWSTTGMASYKSPTRDSSKVDNCGEVSAEPPTSDNPASTVIRSRFPFGDRRSAPENSSSQHTDEQPASANTMYMVEQMPSCCPFWPSPSVLPRVVVAVVGIGHVAGIKKHWDTAELIDQQQFMTIIEPPLSWKLFKWSFRALMLSAAVGVGYGVFRCSYKLGSTVWRLWT</sequence>
<feature type="compositionally biased region" description="Polar residues" evidence="1">
    <location>
        <begin position="309"/>
        <end position="322"/>
    </location>
</feature>
<proteinExistence type="predicted"/>
<evidence type="ECO:0000256" key="1">
    <source>
        <dbReference type="SAM" id="MobiDB-lite"/>
    </source>
</evidence>
<dbReference type="InterPro" id="IPR046345">
    <property type="entry name" value="TraB_PrgY-like"/>
</dbReference>
<feature type="region of interest" description="Disordered" evidence="1">
    <location>
        <begin position="263"/>
        <end position="322"/>
    </location>
</feature>
<feature type="region of interest" description="Disordered" evidence="1">
    <location>
        <begin position="1"/>
        <end position="29"/>
    </location>
</feature>
<keyword evidence="3" id="KW-1185">Reference proteome</keyword>
<name>A0A8T0DSG3_9TREM</name>
<evidence type="ECO:0008006" key="4">
    <source>
        <dbReference type="Google" id="ProtNLM"/>
    </source>
</evidence>